<evidence type="ECO:0000313" key="1">
    <source>
        <dbReference type="EMBL" id="CCW18236.1"/>
    </source>
</evidence>
<dbReference type="RefSeq" id="WP_006958091.1">
    <property type="nucleotide sequence ID" value="NZ_CAVK010000127.1"/>
</dbReference>
<sequence length="112" mass="11752">MEAARGGGLKALVRSNWRNAVLVCRKCEKKLDGGFGPDGDVRLAKALKRHLSLKKGRKAAAGIVEVSCLGVCPKGAVTVVNGAASREWLLVQPGADLDILAQTLGLAPAEHR</sequence>
<organism evidence="1 2">
    <name type="scientific">Sphingobium indicum BiD32</name>
    <dbReference type="NCBI Taxonomy" id="1301087"/>
    <lineage>
        <taxon>Bacteria</taxon>
        <taxon>Pseudomonadati</taxon>
        <taxon>Pseudomonadota</taxon>
        <taxon>Alphaproteobacteria</taxon>
        <taxon>Sphingomonadales</taxon>
        <taxon>Sphingomonadaceae</taxon>
        <taxon>Sphingobium</taxon>
    </lineage>
</organism>
<reference evidence="2" key="2">
    <citation type="submission" date="2013-04" db="EMBL/GenBank/DDBJ databases">
        <title>Bisphenol A degrading Sphingobium sp. strain BiD32.</title>
        <authorList>
            <person name="Nielsen J.L."/>
            <person name="Zhou N.A."/>
            <person name="Kjeldal H."/>
        </authorList>
    </citation>
    <scope>NUCLEOTIDE SEQUENCE [LARGE SCALE GENOMIC DNA]</scope>
    <source>
        <strain evidence="2">BiD32</strain>
    </source>
</reference>
<dbReference type="Proteomes" id="UP000013201">
    <property type="component" value="Unassembled WGS sequence"/>
</dbReference>
<dbReference type="AlphaFoldDB" id="N1MMS0"/>
<evidence type="ECO:0000313" key="2">
    <source>
        <dbReference type="Proteomes" id="UP000013201"/>
    </source>
</evidence>
<proteinExistence type="predicted"/>
<dbReference type="Gene3D" id="3.40.30.10">
    <property type="entry name" value="Glutaredoxin"/>
    <property type="match status" value="1"/>
</dbReference>
<protein>
    <recommendedName>
        <fullName evidence="3">(2Fe-2S) ferredoxin domain-containing protein</fullName>
    </recommendedName>
</protein>
<name>N1MMS0_9SPHN</name>
<accession>N1MMS0</accession>
<reference evidence="1 2" key="1">
    <citation type="submission" date="2013-03" db="EMBL/GenBank/DDBJ databases">
        <authorList>
            <person name="Le V."/>
        </authorList>
    </citation>
    <scope>NUCLEOTIDE SEQUENCE [LARGE SCALE GENOMIC DNA]</scope>
    <source>
        <strain evidence="1 2">BiD32</strain>
    </source>
</reference>
<keyword evidence="2" id="KW-1185">Reference proteome</keyword>
<evidence type="ECO:0008006" key="3">
    <source>
        <dbReference type="Google" id="ProtNLM"/>
    </source>
</evidence>
<comment type="caution">
    <text evidence="1">The sequence shown here is derived from an EMBL/GenBank/DDBJ whole genome shotgun (WGS) entry which is preliminary data.</text>
</comment>
<dbReference type="OrthoDB" id="7412671at2"/>
<dbReference type="EMBL" id="CAVK010000127">
    <property type="protein sequence ID" value="CCW18236.1"/>
    <property type="molecule type" value="Genomic_DNA"/>
</dbReference>
<gene>
    <name evidence="1" type="ORF">EBBID32_25870</name>
</gene>